<comment type="function">
    <text evidence="4">DNA polymerase III is a complex, multichain enzyme responsible for most of the replicative synthesis in bacteria. The epsilon subunit contain the editing function and is a proofreading 3'-5' exonuclease.</text>
</comment>
<dbReference type="AlphaFoldDB" id="A0A1I3YVH8"/>
<dbReference type="FunFam" id="3.30.420.10:FF:000045">
    <property type="entry name" value="3'-5' exonuclease DinG"/>
    <property type="match status" value="1"/>
</dbReference>
<dbReference type="NCBIfam" id="TIGR00573">
    <property type="entry name" value="dnaq"/>
    <property type="match status" value="1"/>
</dbReference>
<dbReference type="Proteomes" id="UP000198635">
    <property type="component" value="Unassembled WGS sequence"/>
</dbReference>
<dbReference type="GO" id="GO:0003677">
    <property type="term" value="F:DNA binding"/>
    <property type="evidence" value="ECO:0007669"/>
    <property type="project" value="InterPro"/>
</dbReference>
<dbReference type="GO" id="GO:0005829">
    <property type="term" value="C:cytosol"/>
    <property type="evidence" value="ECO:0007669"/>
    <property type="project" value="TreeGrafter"/>
</dbReference>
<dbReference type="SMART" id="SM00479">
    <property type="entry name" value="EXOIII"/>
    <property type="match status" value="1"/>
</dbReference>
<evidence type="ECO:0000256" key="1">
    <source>
        <dbReference type="ARBA" id="ARBA00022722"/>
    </source>
</evidence>
<keyword evidence="2" id="KW-0378">Hydrolase</keyword>
<comment type="subunit">
    <text evidence="5">DNA polymerase III contains a core (composed of alpha, epsilon and theta chains) that associates with a tau subunit. This core dimerizes to form the POLIII' complex. PolIII' associates with the gamma complex (composed of gamma, delta, delta', psi and chi chains) and with the beta chain to form the complete DNA polymerase III complex.</text>
</comment>
<organism evidence="7 8">
    <name type="scientific">Desulfomicrobium apsheronum</name>
    <dbReference type="NCBI Taxonomy" id="52560"/>
    <lineage>
        <taxon>Bacteria</taxon>
        <taxon>Pseudomonadati</taxon>
        <taxon>Thermodesulfobacteriota</taxon>
        <taxon>Desulfovibrionia</taxon>
        <taxon>Desulfovibrionales</taxon>
        <taxon>Desulfomicrobiaceae</taxon>
        <taxon>Desulfomicrobium</taxon>
    </lineage>
</organism>
<dbReference type="GO" id="GO:0006260">
    <property type="term" value="P:DNA replication"/>
    <property type="evidence" value="ECO:0007669"/>
    <property type="project" value="InterPro"/>
</dbReference>
<dbReference type="InterPro" id="IPR036397">
    <property type="entry name" value="RNaseH_sf"/>
</dbReference>
<protein>
    <submittedName>
        <fullName evidence="7">DNA polymerase-3 subunit epsilon</fullName>
    </submittedName>
</protein>
<dbReference type="GO" id="GO:0003887">
    <property type="term" value="F:DNA-directed DNA polymerase activity"/>
    <property type="evidence" value="ECO:0007669"/>
    <property type="project" value="InterPro"/>
</dbReference>
<keyword evidence="1" id="KW-0540">Nuclease</keyword>
<evidence type="ECO:0000256" key="4">
    <source>
        <dbReference type="ARBA" id="ARBA00025483"/>
    </source>
</evidence>
<keyword evidence="3" id="KW-0269">Exonuclease</keyword>
<dbReference type="PANTHER" id="PTHR30231:SF4">
    <property type="entry name" value="PROTEIN NEN2"/>
    <property type="match status" value="1"/>
</dbReference>
<dbReference type="PANTHER" id="PTHR30231">
    <property type="entry name" value="DNA POLYMERASE III SUBUNIT EPSILON"/>
    <property type="match status" value="1"/>
</dbReference>
<reference evidence="8" key="1">
    <citation type="submission" date="2016-10" db="EMBL/GenBank/DDBJ databases">
        <authorList>
            <person name="Varghese N."/>
            <person name="Submissions S."/>
        </authorList>
    </citation>
    <scope>NUCLEOTIDE SEQUENCE [LARGE SCALE GENOMIC DNA]</scope>
    <source>
        <strain evidence="8">DSM 5918</strain>
    </source>
</reference>
<dbReference type="InterPro" id="IPR013520">
    <property type="entry name" value="Ribonucl_H"/>
</dbReference>
<gene>
    <name evidence="7" type="ORF">SAMN04488082_12147</name>
</gene>
<dbReference type="EMBL" id="FORX01000021">
    <property type="protein sequence ID" value="SFK35882.1"/>
    <property type="molecule type" value="Genomic_DNA"/>
</dbReference>
<evidence type="ECO:0000313" key="8">
    <source>
        <dbReference type="Proteomes" id="UP000198635"/>
    </source>
</evidence>
<name>A0A1I3YVH8_9BACT</name>
<evidence type="ECO:0000256" key="5">
    <source>
        <dbReference type="ARBA" id="ARBA00026073"/>
    </source>
</evidence>
<accession>A0A1I3YVH8</accession>
<evidence type="ECO:0000256" key="2">
    <source>
        <dbReference type="ARBA" id="ARBA00022801"/>
    </source>
</evidence>
<dbReference type="CDD" id="cd06127">
    <property type="entry name" value="DEDDh"/>
    <property type="match status" value="1"/>
</dbReference>
<evidence type="ECO:0000256" key="3">
    <source>
        <dbReference type="ARBA" id="ARBA00022839"/>
    </source>
</evidence>
<proteinExistence type="predicted"/>
<evidence type="ECO:0000313" key="7">
    <source>
        <dbReference type="EMBL" id="SFK35882.1"/>
    </source>
</evidence>
<sequence length="246" mass="27613">MSMNLPTPKSLLALMGLGQKGSSLPALDENNRLCRQLDQTRPLEDYVYTVLDTELTGLSARKEEIVSIGAVRVRGLAIVPGESFSVLVRPSIPLPKTSTLIHRITPEAIAKAPPLVEVLPGLIEFCKGTLIVGHHVGLDMSFLNRACKKNHGRPLANPCLDTMRMAMLWREKRTPSHYEQYNLSISYVLTDLAREFELPRFTAHDALGDALQTAYLFIYLAKKIAGNRPLTLRELFRAGQSWRWYM</sequence>
<dbReference type="InterPro" id="IPR012337">
    <property type="entry name" value="RNaseH-like_sf"/>
</dbReference>
<dbReference type="Gene3D" id="3.30.420.10">
    <property type="entry name" value="Ribonuclease H-like superfamily/Ribonuclease H"/>
    <property type="match status" value="1"/>
</dbReference>
<dbReference type="InterPro" id="IPR006054">
    <property type="entry name" value="DnaQ"/>
</dbReference>
<dbReference type="Pfam" id="PF00929">
    <property type="entry name" value="RNase_T"/>
    <property type="match status" value="1"/>
</dbReference>
<evidence type="ECO:0000259" key="6">
    <source>
        <dbReference type="SMART" id="SM00479"/>
    </source>
</evidence>
<feature type="domain" description="Exonuclease" evidence="6">
    <location>
        <begin position="47"/>
        <end position="226"/>
    </location>
</feature>
<dbReference type="SUPFAM" id="SSF53098">
    <property type="entry name" value="Ribonuclease H-like"/>
    <property type="match status" value="1"/>
</dbReference>
<dbReference type="STRING" id="52560.SAMN04488082_12147"/>
<keyword evidence="8" id="KW-1185">Reference proteome</keyword>
<dbReference type="GO" id="GO:0008408">
    <property type="term" value="F:3'-5' exonuclease activity"/>
    <property type="evidence" value="ECO:0007669"/>
    <property type="project" value="TreeGrafter"/>
</dbReference>